<keyword evidence="3 6" id="KW-0067">ATP-binding</keyword>
<keyword evidence="2" id="KW-0547">Nucleotide-binding</keyword>
<dbReference type="InterPro" id="IPR003593">
    <property type="entry name" value="AAA+_ATPase"/>
</dbReference>
<dbReference type="STRING" id="233100.SAMN05216526_0281"/>
<dbReference type="InterPro" id="IPR015854">
    <property type="entry name" value="ABC_transpr_LolD-like"/>
</dbReference>
<dbReference type="SUPFAM" id="SSF52540">
    <property type="entry name" value="P-loop containing nucleoside triphosphate hydrolases"/>
    <property type="match status" value="1"/>
</dbReference>
<dbReference type="OrthoDB" id="66958at2"/>
<dbReference type="GO" id="GO:1902495">
    <property type="term" value="C:transmembrane transporter complex"/>
    <property type="evidence" value="ECO:0007669"/>
    <property type="project" value="UniProtKB-ARBA"/>
</dbReference>
<accession>A0A1R3VMM2</accession>
<dbReference type="Gene3D" id="3.40.50.300">
    <property type="entry name" value="P-loop containing nucleotide triphosphate hydrolases"/>
    <property type="match status" value="1"/>
</dbReference>
<dbReference type="Pfam" id="PF00005">
    <property type="entry name" value="ABC_tran"/>
    <property type="match status" value="1"/>
</dbReference>
<gene>
    <name evidence="6" type="ORF">SAMN05216526_0281</name>
</gene>
<dbReference type="PANTHER" id="PTHR24220">
    <property type="entry name" value="IMPORT ATP-BINDING PROTEIN"/>
    <property type="match status" value="1"/>
</dbReference>
<evidence type="ECO:0000256" key="3">
    <source>
        <dbReference type="ARBA" id="ARBA00022840"/>
    </source>
</evidence>
<dbReference type="PANTHER" id="PTHR24220:SF685">
    <property type="entry name" value="ABC TRANSPORTER RELATED"/>
    <property type="match status" value="1"/>
</dbReference>
<dbReference type="GO" id="GO:0005524">
    <property type="term" value="F:ATP binding"/>
    <property type="evidence" value="ECO:0007669"/>
    <property type="project" value="UniProtKB-KW"/>
</dbReference>
<dbReference type="GO" id="GO:0022857">
    <property type="term" value="F:transmembrane transporter activity"/>
    <property type="evidence" value="ECO:0007669"/>
    <property type="project" value="UniProtKB-ARBA"/>
</dbReference>
<dbReference type="GO" id="GO:0016887">
    <property type="term" value="F:ATP hydrolysis activity"/>
    <property type="evidence" value="ECO:0007669"/>
    <property type="project" value="InterPro"/>
</dbReference>
<dbReference type="InterPro" id="IPR017911">
    <property type="entry name" value="MacB-like_ATP-bd"/>
</dbReference>
<keyword evidence="7" id="KW-1185">Reference proteome</keyword>
<keyword evidence="1" id="KW-0813">Transport</keyword>
<dbReference type="InterPro" id="IPR017871">
    <property type="entry name" value="ABC_transporter-like_CS"/>
</dbReference>
<dbReference type="AlphaFoldDB" id="A0A1R3VMM2"/>
<dbReference type="GO" id="GO:0005886">
    <property type="term" value="C:plasma membrane"/>
    <property type="evidence" value="ECO:0007669"/>
    <property type="project" value="TreeGrafter"/>
</dbReference>
<dbReference type="InterPro" id="IPR027417">
    <property type="entry name" value="P-loop_NTPase"/>
</dbReference>
<dbReference type="PROSITE" id="PS50893">
    <property type="entry name" value="ABC_TRANSPORTER_2"/>
    <property type="match status" value="1"/>
</dbReference>
<evidence type="ECO:0000259" key="5">
    <source>
        <dbReference type="PROSITE" id="PS50893"/>
    </source>
</evidence>
<evidence type="ECO:0000256" key="1">
    <source>
        <dbReference type="ARBA" id="ARBA00022448"/>
    </source>
</evidence>
<dbReference type="CDD" id="cd03255">
    <property type="entry name" value="ABC_MJ0796_LolCDE_FtsE"/>
    <property type="match status" value="1"/>
</dbReference>
<dbReference type="Proteomes" id="UP000223759">
    <property type="component" value="Unassembled WGS sequence"/>
</dbReference>
<evidence type="ECO:0000313" key="7">
    <source>
        <dbReference type="Proteomes" id="UP000223759"/>
    </source>
</evidence>
<name>A0A1R3VMM2_9GAMM</name>
<dbReference type="InterPro" id="IPR003439">
    <property type="entry name" value="ABC_transporter-like_ATP-bd"/>
</dbReference>
<protein>
    <submittedName>
        <fullName evidence="6">Putative ABC transport system ATP-binding protein</fullName>
    </submittedName>
</protein>
<evidence type="ECO:0000256" key="2">
    <source>
        <dbReference type="ARBA" id="ARBA00022741"/>
    </source>
</evidence>
<dbReference type="RefSeq" id="WP_076754294.1">
    <property type="nucleotide sequence ID" value="NZ_CP023018.1"/>
</dbReference>
<reference evidence="6 7" key="1">
    <citation type="submission" date="2017-01" db="EMBL/GenBank/DDBJ databases">
        <authorList>
            <person name="Mah S.A."/>
            <person name="Swanson W.J."/>
            <person name="Moy G.W."/>
            <person name="Vacquier V.D."/>
        </authorList>
    </citation>
    <scope>NUCLEOTIDE SEQUENCE [LARGE SCALE GENOMIC DNA]</scope>
    <source>
        <strain evidence="6 7">M9</strain>
    </source>
</reference>
<evidence type="ECO:0000256" key="4">
    <source>
        <dbReference type="ARBA" id="ARBA00038388"/>
    </source>
</evidence>
<organism evidence="6 7">
    <name type="scientific">Ectothiorhodosinus mongolicus</name>
    <dbReference type="NCBI Taxonomy" id="233100"/>
    <lineage>
        <taxon>Bacteria</taxon>
        <taxon>Pseudomonadati</taxon>
        <taxon>Pseudomonadota</taxon>
        <taxon>Gammaproteobacteria</taxon>
        <taxon>Chromatiales</taxon>
        <taxon>Ectothiorhodospiraceae</taxon>
        <taxon>Ectothiorhodosinus</taxon>
    </lineage>
</organism>
<dbReference type="PROSITE" id="PS00211">
    <property type="entry name" value="ABC_TRANSPORTER_1"/>
    <property type="match status" value="1"/>
</dbReference>
<feature type="domain" description="ABC transporter" evidence="5">
    <location>
        <begin position="5"/>
        <end position="225"/>
    </location>
</feature>
<evidence type="ECO:0000313" key="6">
    <source>
        <dbReference type="EMBL" id="SIT65828.1"/>
    </source>
</evidence>
<proteinExistence type="inferred from homology"/>
<dbReference type="SMART" id="SM00382">
    <property type="entry name" value="AAA"/>
    <property type="match status" value="1"/>
</dbReference>
<comment type="similarity">
    <text evidence="4">Belongs to the ABC transporter superfamily. Macrolide exporter (TC 3.A.1.122) family.</text>
</comment>
<dbReference type="FunFam" id="3.40.50.300:FF:000032">
    <property type="entry name" value="Export ABC transporter ATP-binding protein"/>
    <property type="match status" value="1"/>
</dbReference>
<sequence>MTALLSLEGLSKSVVEGTQRRVILDGVDAEVQEGEIIALLGRSGAGKSTLLNVLAGIESADAGRVLLEGQDLNRLSERERTLFRREHIGFVYQFFNLLPTLSVAENVALPLELNHKSEIQARVMEMLSLVGLADRAASYPDRLSGGEQQRVAIARALAHAPRLVLADEPTGNLDAETGAQVMSLLRDLVKKRGRTLILVTHSAEVAAIADRIWRLEQGQIQVEAIA</sequence>
<dbReference type="EMBL" id="FTPK01000001">
    <property type="protein sequence ID" value="SIT65828.1"/>
    <property type="molecule type" value="Genomic_DNA"/>
</dbReference>